<accession>X1Q3A5</accession>
<gene>
    <name evidence="1" type="ORF">S06H3_64822</name>
</gene>
<dbReference type="EMBL" id="BARV01043416">
    <property type="protein sequence ID" value="GAI62982.1"/>
    <property type="molecule type" value="Genomic_DNA"/>
</dbReference>
<comment type="caution">
    <text evidence="1">The sequence shown here is derived from an EMBL/GenBank/DDBJ whole genome shotgun (WGS) entry which is preliminary data.</text>
</comment>
<feature type="non-terminal residue" evidence="1">
    <location>
        <position position="32"/>
    </location>
</feature>
<proteinExistence type="predicted"/>
<protein>
    <submittedName>
        <fullName evidence="1">Uncharacterized protein</fullName>
    </submittedName>
</protein>
<reference evidence="1" key="1">
    <citation type="journal article" date="2014" name="Front. Microbiol.">
        <title>High frequency of phylogenetically diverse reductive dehalogenase-homologous genes in deep subseafloor sedimentary metagenomes.</title>
        <authorList>
            <person name="Kawai M."/>
            <person name="Futagami T."/>
            <person name="Toyoda A."/>
            <person name="Takaki Y."/>
            <person name="Nishi S."/>
            <person name="Hori S."/>
            <person name="Arai W."/>
            <person name="Tsubouchi T."/>
            <person name="Morono Y."/>
            <person name="Uchiyama I."/>
            <person name="Ito T."/>
            <person name="Fujiyama A."/>
            <person name="Inagaki F."/>
            <person name="Takami H."/>
        </authorList>
    </citation>
    <scope>NUCLEOTIDE SEQUENCE</scope>
    <source>
        <strain evidence="1">Expedition CK06-06</strain>
    </source>
</reference>
<dbReference type="AlphaFoldDB" id="X1Q3A5"/>
<organism evidence="1">
    <name type="scientific">marine sediment metagenome</name>
    <dbReference type="NCBI Taxonomy" id="412755"/>
    <lineage>
        <taxon>unclassified sequences</taxon>
        <taxon>metagenomes</taxon>
        <taxon>ecological metagenomes</taxon>
    </lineage>
</organism>
<evidence type="ECO:0000313" key="1">
    <source>
        <dbReference type="EMBL" id="GAI62982.1"/>
    </source>
</evidence>
<sequence length="32" mass="3698">MFLIEKTRELCKSDVIIKREEGCEGNDKQLDG</sequence>
<name>X1Q3A5_9ZZZZ</name>